<gene>
    <name evidence="1" type="ORF">METZ01_LOCUS490096</name>
</gene>
<sequence>MEYNLHNRREIPRDYECCWNCRYMSWMVGIGQGVKCTNEENNYRIFRTEVEGRPKLPVIPGIAEKCEHFESKWTEE</sequence>
<evidence type="ECO:0000313" key="1">
    <source>
        <dbReference type="EMBL" id="SVE37242.1"/>
    </source>
</evidence>
<dbReference type="EMBL" id="UINC01212771">
    <property type="protein sequence ID" value="SVE37242.1"/>
    <property type="molecule type" value="Genomic_DNA"/>
</dbReference>
<dbReference type="AlphaFoldDB" id="A0A383CYF9"/>
<proteinExistence type="predicted"/>
<organism evidence="1">
    <name type="scientific">marine metagenome</name>
    <dbReference type="NCBI Taxonomy" id="408172"/>
    <lineage>
        <taxon>unclassified sequences</taxon>
        <taxon>metagenomes</taxon>
        <taxon>ecological metagenomes</taxon>
    </lineage>
</organism>
<reference evidence="1" key="1">
    <citation type="submission" date="2018-05" db="EMBL/GenBank/DDBJ databases">
        <authorList>
            <person name="Lanie J.A."/>
            <person name="Ng W.-L."/>
            <person name="Kazmierczak K.M."/>
            <person name="Andrzejewski T.M."/>
            <person name="Davidsen T.M."/>
            <person name="Wayne K.J."/>
            <person name="Tettelin H."/>
            <person name="Glass J.I."/>
            <person name="Rusch D."/>
            <person name="Podicherti R."/>
            <person name="Tsui H.-C.T."/>
            <person name="Winkler M.E."/>
        </authorList>
    </citation>
    <scope>NUCLEOTIDE SEQUENCE</scope>
</reference>
<name>A0A383CYF9_9ZZZZ</name>
<accession>A0A383CYF9</accession>
<protein>
    <submittedName>
        <fullName evidence="1">Uncharacterized protein</fullName>
    </submittedName>
</protein>